<dbReference type="RefSeq" id="WP_139177478.1">
    <property type="nucleotide sequence ID" value="NZ_FOIR01000002.1"/>
</dbReference>
<reference evidence="2" key="1">
    <citation type="submission" date="2016-10" db="EMBL/GenBank/DDBJ databases">
        <authorList>
            <person name="Varghese N."/>
            <person name="Submissions S."/>
        </authorList>
    </citation>
    <scope>NUCLEOTIDE SEQUENCE [LARGE SCALE GENOMIC DNA]</scope>
    <source>
        <strain evidence="2">CGMCC 1.12402</strain>
    </source>
</reference>
<evidence type="ECO:0000313" key="2">
    <source>
        <dbReference type="Proteomes" id="UP000199437"/>
    </source>
</evidence>
<evidence type="ECO:0000313" key="1">
    <source>
        <dbReference type="EMBL" id="SEW21943.1"/>
    </source>
</evidence>
<proteinExistence type="predicted"/>
<dbReference type="GeneID" id="99986727"/>
<gene>
    <name evidence="1" type="ORF">SAMN05216290_2013</name>
</gene>
<protein>
    <submittedName>
        <fullName evidence="1">Uncharacterized protein</fullName>
    </submittedName>
</protein>
<accession>A0A1I0Q5W8</accession>
<keyword evidence="2" id="KW-1185">Reference proteome</keyword>
<organism evidence="1 2">
    <name type="scientific">Roseivirga pacifica</name>
    <dbReference type="NCBI Taxonomy" id="1267423"/>
    <lineage>
        <taxon>Bacteria</taxon>
        <taxon>Pseudomonadati</taxon>
        <taxon>Bacteroidota</taxon>
        <taxon>Cytophagia</taxon>
        <taxon>Cytophagales</taxon>
        <taxon>Roseivirgaceae</taxon>
        <taxon>Roseivirga</taxon>
    </lineage>
</organism>
<name>A0A1I0Q5W8_9BACT</name>
<dbReference type="Proteomes" id="UP000199437">
    <property type="component" value="Unassembled WGS sequence"/>
</dbReference>
<dbReference type="EMBL" id="FOIR01000002">
    <property type="protein sequence ID" value="SEW21943.1"/>
    <property type="molecule type" value="Genomic_DNA"/>
</dbReference>
<dbReference type="AlphaFoldDB" id="A0A1I0Q5W8"/>
<sequence length="70" mass="7708">MPVNTTLQHEETKSAKDTYFRSPSEALALALRHLSNGNDNIHFQVALVEPETAPATSVNDILKRALSAFE</sequence>